<proteinExistence type="predicted"/>
<evidence type="ECO:0000256" key="1">
    <source>
        <dbReference type="SAM" id="MobiDB-lite"/>
    </source>
</evidence>
<dbReference type="AlphaFoldDB" id="W4GZ19"/>
<feature type="compositionally biased region" description="Low complexity" evidence="1">
    <location>
        <begin position="23"/>
        <end position="41"/>
    </location>
</feature>
<feature type="region of interest" description="Disordered" evidence="1">
    <location>
        <begin position="203"/>
        <end position="224"/>
    </location>
</feature>
<gene>
    <name evidence="2" type="ORF">H257_02878</name>
</gene>
<accession>W4GZ19</accession>
<dbReference type="VEuPathDB" id="FungiDB:H257_02878"/>
<feature type="region of interest" description="Disordered" evidence="1">
    <location>
        <begin position="18"/>
        <end position="41"/>
    </location>
</feature>
<sequence length="224" mass="24049">MFWLSGAWLGGDRARLDGGSTGGSSSNSTNLPSSASSSSGGTSFRLMPVPLVSKRWMELTTYDVGRFVATRWGPNKLPSGLWNNKMSNARSKQMPRSISSISLRSSKLSAKPWAIATSLSLRHSTLLLDVCWRHGLIFMRPDRRHRRGPKPTSGTPRNHRSHIDLHSSDGYTHPSGVTRCVPSDHVNADGASSLGGGVSLSFKSDGRASNTARNGSSVGSLACR</sequence>
<protein>
    <submittedName>
        <fullName evidence="2">Uncharacterized protein</fullName>
    </submittedName>
</protein>
<evidence type="ECO:0000313" key="2">
    <source>
        <dbReference type="EMBL" id="ETV84985.1"/>
    </source>
</evidence>
<dbReference type="GeneID" id="20804874"/>
<reference evidence="2" key="1">
    <citation type="submission" date="2013-12" db="EMBL/GenBank/DDBJ databases">
        <title>The Genome Sequence of Aphanomyces astaci APO3.</title>
        <authorList>
            <consortium name="The Broad Institute Genomics Platform"/>
            <person name="Russ C."/>
            <person name="Tyler B."/>
            <person name="van West P."/>
            <person name="Dieguez-Uribeondo J."/>
            <person name="Young S.K."/>
            <person name="Zeng Q."/>
            <person name="Gargeya S."/>
            <person name="Fitzgerald M."/>
            <person name="Abouelleil A."/>
            <person name="Alvarado L."/>
            <person name="Chapman S.B."/>
            <person name="Gainer-Dewar J."/>
            <person name="Goldberg J."/>
            <person name="Griggs A."/>
            <person name="Gujja S."/>
            <person name="Hansen M."/>
            <person name="Howarth C."/>
            <person name="Imamovic A."/>
            <person name="Ireland A."/>
            <person name="Larimer J."/>
            <person name="McCowan C."/>
            <person name="Murphy C."/>
            <person name="Pearson M."/>
            <person name="Poon T.W."/>
            <person name="Priest M."/>
            <person name="Roberts A."/>
            <person name="Saif S."/>
            <person name="Shea T."/>
            <person name="Sykes S."/>
            <person name="Wortman J."/>
            <person name="Nusbaum C."/>
            <person name="Birren B."/>
        </authorList>
    </citation>
    <scope>NUCLEOTIDE SEQUENCE [LARGE SCALE GENOMIC DNA]</scope>
    <source>
        <strain evidence="2">APO3</strain>
    </source>
</reference>
<feature type="compositionally biased region" description="Polar residues" evidence="1">
    <location>
        <begin position="207"/>
        <end position="224"/>
    </location>
</feature>
<organism evidence="2">
    <name type="scientific">Aphanomyces astaci</name>
    <name type="common">Crayfish plague agent</name>
    <dbReference type="NCBI Taxonomy" id="112090"/>
    <lineage>
        <taxon>Eukaryota</taxon>
        <taxon>Sar</taxon>
        <taxon>Stramenopiles</taxon>
        <taxon>Oomycota</taxon>
        <taxon>Saprolegniomycetes</taxon>
        <taxon>Saprolegniales</taxon>
        <taxon>Verrucalvaceae</taxon>
        <taxon>Aphanomyces</taxon>
    </lineage>
</organism>
<dbReference type="RefSeq" id="XP_009825003.1">
    <property type="nucleotide sequence ID" value="XM_009826701.1"/>
</dbReference>
<feature type="region of interest" description="Disordered" evidence="1">
    <location>
        <begin position="142"/>
        <end position="176"/>
    </location>
</feature>
<name>W4GZ19_APHAT</name>
<dbReference type="EMBL" id="KI913118">
    <property type="protein sequence ID" value="ETV84985.1"/>
    <property type="molecule type" value="Genomic_DNA"/>
</dbReference>